<dbReference type="InterPro" id="IPR038765">
    <property type="entry name" value="Papain-like_cys_pep_sf"/>
</dbReference>
<organism evidence="1 2">
    <name type="scientific">Chitinophaga qingshengii</name>
    <dbReference type="NCBI Taxonomy" id="1569794"/>
    <lineage>
        <taxon>Bacteria</taxon>
        <taxon>Pseudomonadati</taxon>
        <taxon>Bacteroidota</taxon>
        <taxon>Chitinophagia</taxon>
        <taxon>Chitinophagales</taxon>
        <taxon>Chitinophagaceae</taxon>
        <taxon>Chitinophaga</taxon>
    </lineage>
</organism>
<dbReference type="InterPro" id="IPR044934">
    <property type="entry name" value="Streptopain_sf"/>
</dbReference>
<dbReference type="Proteomes" id="UP000659124">
    <property type="component" value="Unassembled WGS sequence"/>
</dbReference>
<dbReference type="RefSeq" id="WP_188091256.1">
    <property type="nucleotide sequence ID" value="NZ_JACVFC010000005.1"/>
</dbReference>
<accession>A0ABR7TWX7</accession>
<dbReference type="Pfam" id="PF01640">
    <property type="entry name" value="Peptidase_C10"/>
    <property type="match status" value="1"/>
</dbReference>
<dbReference type="EMBL" id="JACVFC010000005">
    <property type="protein sequence ID" value="MBC9934137.1"/>
    <property type="molecule type" value="Genomic_DNA"/>
</dbReference>
<dbReference type="InterPro" id="IPR000200">
    <property type="entry name" value="Peptidase_C10"/>
</dbReference>
<dbReference type="Gene3D" id="3.90.70.50">
    <property type="entry name" value="Peptidase C10, streptopain"/>
    <property type="match status" value="1"/>
</dbReference>
<comment type="caution">
    <text evidence="1">The sequence shown here is derived from an EMBL/GenBank/DDBJ whole genome shotgun (WGS) entry which is preliminary data.</text>
</comment>
<gene>
    <name evidence="1" type="ORF">ICL07_27370</name>
</gene>
<name>A0ABR7TWX7_9BACT</name>
<evidence type="ECO:0000313" key="1">
    <source>
        <dbReference type="EMBL" id="MBC9934137.1"/>
    </source>
</evidence>
<proteinExistence type="predicted"/>
<sequence length="393" mass="43728">MSSTSKKPASKSASGIKNYRIAPFSVRTKSATGNTTPLYNLTSVNSTGDTTTAVISAYARCPQIVAFVNGGKPLSDPGTPEDVKMLLHSSLLAYEDFYEQANKTTDSLKASAIAKIATSLSIHQAEVKLSEVQKHIVIDKRPTTKYTMEKNPLSTRPNHEVIATYMPIMATAWSLEIPYNRLMPQSCPDNWLWDNRYAISAGAIAIAQVLAFYQPPMVINGVNMDWNYLTVNKEIWEDTDYFGSHVQDPIERRNMVAELMRGVTQQAGITYTCTGSTTNITTIRNFLSSKSITMGTETSYNFASIRSSVSDFKIIMMYGQTAQSQGHWWLIDGAMVTRIAGTLAPDFNFIHTNMGHGETYNGYYLMGDNRFETGFATFSQAFKLYPNIVRVYP</sequence>
<evidence type="ECO:0000313" key="2">
    <source>
        <dbReference type="Proteomes" id="UP000659124"/>
    </source>
</evidence>
<reference evidence="1 2" key="1">
    <citation type="submission" date="2020-09" db="EMBL/GenBank/DDBJ databases">
        <title>Genome sequences of type strains of Chitinophaga qingshengii and Chitinophaga varians.</title>
        <authorList>
            <person name="Kittiwongwattana C."/>
        </authorList>
    </citation>
    <scope>NUCLEOTIDE SEQUENCE [LARGE SCALE GENOMIC DNA]</scope>
    <source>
        <strain evidence="1 2">JCM 30026</strain>
    </source>
</reference>
<protein>
    <submittedName>
        <fullName evidence="1">C10 family peptidase</fullName>
    </submittedName>
</protein>
<keyword evidence="2" id="KW-1185">Reference proteome</keyword>
<dbReference type="SUPFAM" id="SSF54001">
    <property type="entry name" value="Cysteine proteinases"/>
    <property type="match status" value="1"/>
</dbReference>